<dbReference type="GO" id="GO:0005524">
    <property type="term" value="F:ATP binding"/>
    <property type="evidence" value="ECO:0007669"/>
    <property type="project" value="InterPro"/>
</dbReference>
<dbReference type="Proteomes" id="UP001050691">
    <property type="component" value="Unassembled WGS sequence"/>
</dbReference>
<reference evidence="3" key="1">
    <citation type="submission" date="2021-10" db="EMBL/GenBank/DDBJ databases">
        <title>De novo Genome Assembly of Clathrus columnatus (Basidiomycota, Fungi) Using Illumina and Nanopore Sequence Data.</title>
        <authorList>
            <person name="Ogiso-Tanaka E."/>
            <person name="Itagaki H."/>
            <person name="Hosoya T."/>
            <person name="Hosaka K."/>
        </authorList>
    </citation>
    <scope>NUCLEOTIDE SEQUENCE</scope>
    <source>
        <strain evidence="3">MO-923</strain>
    </source>
</reference>
<dbReference type="PANTHER" id="PTHR44329:SF214">
    <property type="entry name" value="PROTEIN KINASE DOMAIN-CONTAINING PROTEIN"/>
    <property type="match status" value="1"/>
</dbReference>
<dbReference type="PROSITE" id="PS50011">
    <property type="entry name" value="PROTEIN_KINASE_DOM"/>
    <property type="match status" value="1"/>
</dbReference>
<name>A0AAV4ZYP3_9AGAM</name>
<dbReference type="PANTHER" id="PTHR44329">
    <property type="entry name" value="SERINE/THREONINE-PROTEIN KINASE TNNI3K-RELATED"/>
    <property type="match status" value="1"/>
</dbReference>
<gene>
    <name evidence="3" type="ORF">Clacol_001641</name>
</gene>
<evidence type="ECO:0000256" key="1">
    <source>
        <dbReference type="SAM" id="Coils"/>
    </source>
</evidence>
<feature type="domain" description="Protein kinase" evidence="2">
    <location>
        <begin position="207"/>
        <end position="497"/>
    </location>
</feature>
<evidence type="ECO:0000313" key="4">
    <source>
        <dbReference type="Proteomes" id="UP001050691"/>
    </source>
</evidence>
<sequence length="497" mass="55637">MTSFKSEAVITASAIIGTAFNVAQFAAQFTPIPALAPTLAAVCVIIQTCEQITSNKSEIRHLQERCRCLVEALNDPQYINSQSAESLVNISANATSSARSPDAARCTCKSPSLGSIRQTSPNLQGYQILQECHARAYEKDREELSQALKGLRENGDETLQIVTHSKNQIEALLRLLQTELRSFQLDSPAYRNIQESLYSVHKRSGELPPEVNLAGGEARRVSRFPRAGNATFDIWEGLWLGHEKVAMKTLRGVRVSPETRKRYLREIEVWRKIWAKDGGRYILPLYGVSFDDSPFPYMVSPWMTNGNVVDYLDESPMCDRPKLIIGIAKGLRFLHHDFQPPIAHGGIKGANILIDDSGNPLLADFGLSKGNHLPHGVTTPLQIIEDFSGVPFTQSQGAIDSFRWFAPEMCRSPGIISTCSDVFAFAMTIIEIITMRFPYDHIKLTTEVLIRMQDGERPNRPRDMSDQLWEVCTACWKPAPHERATIAWVVEILERPN</sequence>
<dbReference type="InterPro" id="IPR051681">
    <property type="entry name" value="Ser/Thr_Kinases-Pseudokinases"/>
</dbReference>
<dbReference type="GO" id="GO:0004674">
    <property type="term" value="F:protein serine/threonine kinase activity"/>
    <property type="evidence" value="ECO:0007669"/>
    <property type="project" value="TreeGrafter"/>
</dbReference>
<keyword evidence="4" id="KW-1185">Reference proteome</keyword>
<evidence type="ECO:0000313" key="3">
    <source>
        <dbReference type="EMBL" id="GJJ07439.1"/>
    </source>
</evidence>
<dbReference type="EMBL" id="BPWL01000002">
    <property type="protein sequence ID" value="GJJ07439.1"/>
    <property type="molecule type" value="Genomic_DNA"/>
</dbReference>
<dbReference type="InterPro" id="IPR000719">
    <property type="entry name" value="Prot_kinase_dom"/>
</dbReference>
<dbReference type="SUPFAM" id="SSF56112">
    <property type="entry name" value="Protein kinase-like (PK-like)"/>
    <property type="match status" value="1"/>
</dbReference>
<dbReference type="AlphaFoldDB" id="A0AAV4ZYP3"/>
<evidence type="ECO:0000259" key="2">
    <source>
        <dbReference type="PROSITE" id="PS50011"/>
    </source>
</evidence>
<dbReference type="InterPro" id="IPR001245">
    <property type="entry name" value="Ser-Thr/Tyr_kinase_cat_dom"/>
</dbReference>
<comment type="caution">
    <text evidence="3">The sequence shown here is derived from an EMBL/GenBank/DDBJ whole genome shotgun (WGS) entry which is preliminary data.</text>
</comment>
<organism evidence="3 4">
    <name type="scientific">Clathrus columnatus</name>
    <dbReference type="NCBI Taxonomy" id="1419009"/>
    <lineage>
        <taxon>Eukaryota</taxon>
        <taxon>Fungi</taxon>
        <taxon>Dikarya</taxon>
        <taxon>Basidiomycota</taxon>
        <taxon>Agaricomycotina</taxon>
        <taxon>Agaricomycetes</taxon>
        <taxon>Phallomycetidae</taxon>
        <taxon>Phallales</taxon>
        <taxon>Clathraceae</taxon>
        <taxon>Clathrus</taxon>
    </lineage>
</organism>
<keyword evidence="1" id="KW-0175">Coiled coil</keyword>
<proteinExistence type="predicted"/>
<dbReference type="Pfam" id="PF07714">
    <property type="entry name" value="PK_Tyr_Ser-Thr"/>
    <property type="match status" value="1"/>
</dbReference>
<dbReference type="Gene3D" id="1.10.510.10">
    <property type="entry name" value="Transferase(Phosphotransferase) domain 1"/>
    <property type="match status" value="1"/>
</dbReference>
<accession>A0AAV4ZYP3</accession>
<dbReference type="InterPro" id="IPR011009">
    <property type="entry name" value="Kinase-like_dom_sf"/>
</dbReference>
<feature type="coiled-coil region" evidence="1">
    <location>
        <begin position="134"/>
        <end position="186"/>
    </location>
</feature>
<protein>
    <recommendedName>
        <fullName evidence="2">Protein kinase domain-containing protein</fullName>
    </recommendedName>
</protein>